<dbReference type="Proteomes" id="UP000188532">
    <property type="component" value="Unassembled WGS sequence"/>
</dbReference>
<gene>
    <name evidence="2" type="ORF">BZL29_1649</name>
</gene>
<keyword evidence="2" id="KW-0472">Membrane</keyword>
<dbReference type="EMBL" id="MVBN01000002">
    <property type="protein sequence ID" value="OOK80379.1"/>
    <property type="molecule type" value="Genomic_DNA"/>
</dbReference>
<protein>
    <submittedName>
        <fullName evidence="2">Transmembrane domain protein</fullName>
    </submittedName>
</protein>
<comment type="caution">
    <text evidence="2">The sequence shown here is derived from an EMBL/GenBank/DDBJ whole genome shotgun (WGS) entry which is preliminary data.</text>
</comment>
<proteinExistence type="predicted"/>
<dbReference type="AlphaFoldDB" id="A0A1V3XMG6"/>
<accession>A0A1V3XMG6</accession>
<feature type="region of interest" description="Disordered" evidence="1">
    <location>
        <begin position="48"/>
        <end position="73"/>
    </location>
</feature>
<evidence type="ECO:0000256" key="1">
    <source>
        <dbReference type="SAM" id="MobiDB-lite"/>
    </source>
</evidence>
<evidence type="ECO:0000313" key="2">
    <source>
        <dbReference type="EMBL" id="OOK80379.1"/>
    </source>
</evidence>
<feature type="compositionally biased region" description="Low complexity" evidence="1">
    <location>
        <begin position="55"/>
        <end position="73"/>
    </location>
</feature>
<evidence type="ECO:0000313" key="3">
    <source>
        <dbReference type="Proteomes" id="UP000188532"/>
    </source>
</evidence>
<sequence length="73" mass="7863">MDPTDQRHCRRAAGHPRRLVRSMVVAVDNAVRTSSNELAVAIDEFAKSVPRRSPGRGQRQSGSGPGVQRGPTA</sequence>
<reference evidence="2 3" key="1">
    <citation type="submission" date="2017-02" db="EMBL/GenBank/DDBJ databases">
        <title>Complete genome sequences of Mycobacterium kansasii strains isolated from rhesus macaques.</title>
        <authorList>
            <person name="Panda A."/>
            <person name="Nagaraj S."/>
            <person name="Zhao X."/>
            <person name="Tettelin H."/>
            <person name="Detolla L.J."/>
        </authorList>
    </citation>
    <scope>NUCLEOTIDE SEQUENCE [LARGE SCALE GENOMIC DNA]</scope>
    <source>
        <strain evidence="2 3">11-3469</strain>
    </source>
</reference>
<name>A0A1V3XMG6_MYCKA</name>
<organism evidence="2 3">
    <name type="scientific">Mycobacterium kansasii</name>
    <dbReference type="NCBI Taxonomy" id="1768"/>
    <lineage>
        <taxon>Bacteria</taxon>
        <taxon>Bacillati</taxon>
        <taxon>Actinomycetota</taxon>
        <taxon>Actinomycetes</taxon>
        <taxon>Mycobacteriales</taxon>
        <taxon>Mycobacteriaceae</taxon>
        <taxon>Mycobacterium</taxon>
    </lineage>
</organism>
<keyword evidence="2" id="KW-0812">Transmembrane</keyword>